<dbReference type="VEuPathDB" id="FungiDB:ATEG_09027"/>
<dbReference type="RefSeq" id="XP_001217649.1">
    <property type="nucleotide sequence ID" value="XM_001217648.1"/>
</dbReference>
<protein>
    <submittedName>
        <fullName evidence="1">Uncharacterized protein</fullName>
    </submittedName>
</protein>
<proteinExistence type="predicted"/>
<name>Q0CBA7_ASPTN</name>
<accession>Q0CBA7</accession>
<organism evidence="1 2">
    <name type="scientific">Aspergillus terreus (strain NIH 2624 / FGSC A1156)</name>
    <dbReference type="NCBI Taxonomy" id="341663"/>
    <lineage>
        <taxon>Eukaryota</taxon>
        <taxon>Fungi</taxon>
        <taxon>Dikarya</taxon>
        <taxon>Ascomycota</taxon>
        <taxon>Pezizomycotina</taxon>
        <taxon>Eurotiomycetes</taxon>
        <taxon>Eurotiomycetidae</taxon>
        <taxon>Eurotiales</taxon>
        <taxon>Aspergillaceae</taxon>
        <taxon>Aspergillus</taxon>
        <taxon>Aspergillus subgen. Circumdati</taxon>
    </lineage>
</organism>
<dbReference type="GeneID" id="4353648"/>
<dbReference type="EMBL" id="CH476607">
    <property type="protein sequence ID" value="EAU30164.1"/>
    <property type="molecule type" value="Genomic_DNA"/>
</dbReference>
<evidence type="ECO:0000313" key="2">
    <source>
        <dbReference type="Proteomes" id="UP000007963"/>
    </source>
</evidence>
<evidence type="ECO:0000313" key="1">
    <source>
        <dbReference type="EMBL" id="EAU30164.1"/>
    </source>
</evidence>
<dbReference type="Proteomes" id="UP000007963">
    <property type="component" value="Unassembled WGS sequence"/>
</dbReference>
<dbReference type="AlphaFoldDB" id="Q0CBA7"/>
<sequence length="185" mass="20892">MKMSEIFSAIATPMYSTGCSTDLVVASLLAMRARERVQPQYRLWIVGLQNGGALDGENLFLVDRREAYSLQVAQHTGDCNGRRQHYEKGPESWPARTTCPLEPRHEWGVDRLFDCGAETLAGWLPQVIEFIVKRCRLLTASGTSWQYNDVLGPFVGHPPRSSAADSIYFTNKKDHKAPHLDYTNY</sequence>
<gene>
    <name evidence="1" type="ORF">ATEG_09027</name>
</gene>
<dbReference type="HOGENOM" id="CLU_1461015_0_0_1"/>
<reference evidence="2" key="1">
    <citation type="submission" date="2005-09" db="EMBL/GenBank/DDBJ databases">
        <title>Annotation of the Aspergillus terreus NIH2624 genome.</title>
        <authorList>
            <person name="Birren B.W."/>
            <person name="Lander E.S."/>
            <person name="Galagan J.E."/>
            <person name="Nusbaum C."/>
            <person name="Devon K."/>
            <person name="Henn M."/>
            <person name="Ma L.-J."/>
            <person name="Jaffe D.B."/>
            <person name="Butler J."/>
            <person name="Alvarez P."/>
            <person name="Gnerre S."/>
            <person name="Grabherr M."/>
            <person name="Kleber M."/>
            <person name="Mauceli E.W."/>
            <person name="Brockman W."/>
            <person name="Rounsley S."/>
            <person name="Young S.K."/>
            <person name="LaButti K."/>
            <person name="Pushparaj V."/>
            <person name="DeCaprio D."/>
            <person name="Crawford M."/>
            <person name="Koehrsen M."/>
            <person name="Engels R."/>
            <person name="Montgomery P."/>
            <person name="Pearson M."/>
            <person name="Howarth C."/>
            <person name="Larson L."/>
            <person name="Luoma S."/>
            <person name="White J."/>
            <person name="Alvarado L."/>
            <person name="Kodira C.D."/>
            <person name="Zeng Q."/>
            <person name="Oleary S."/>
            <person name="Yandava C."/>
            <person name="Denning D.W."/>
            <person name="Nierman W.C."/>
            <person name="Milne T."/>
            <person name="Madden K."/>
        </authorList>
    </citation>
    <scope>NUCLEOTIDE SEQUENCE [LARGE SCALE GENOMIC DNA]</scope>
    <source>
        <strain evidence="2">NIH 2624 / FGSC A1156</strain>
    </source>
</reference>